<dbReference type="GO" id="GO:0004673">
    <property type="term" value="F:protein histidine kinase activity"/>
    <property type="evidence" value="ECO:0007669"/>
    <property type="project" value="UniProtKB-EC"/>
</dbReference>
<dbReference type="OrthoDB" id="9767435at2"/>
<dbReference type="PANTHER" id="PTHR41523:SF8">
    <property type="entry name" value="ETHYLENE RESPONSE SENSOR PROTEIN"/>
    <property type="match status" value="1"/>
</dbReference>
<keyword evidence="4" id="KW-0808">Transferase</keyword>
<protein>
    <recommendedName>
        <fullName evidence="2">histidine kinase</fullName>
        <ecNumber evidence="2">2.7.13.3</ecNumber>
    </recommendedName>
</protein>
<dbReference type="EMBL" id="QGGV01000003">
    <property type="protein sequence ID" value="PWK57060.1"/>
    <property type="molecule type" value="Genomic_DNA"/>
</dbReference>
<keyword evidence="6 10" id="KW-0418">Kinase</keyword>
<evidence type="ECO:0000313" key="10">
    <source>
        <dbReference type="EMBL" id="PWK57060.1"/>
    </source>
</evidence>
<evidence type="ECO:0000256" key="1">
    <source>
        <dbReference type="ARBA" id="ARBA00000085"/>
    </source>
</evidence>
<dbReference type="GO" id="GO:0005524">
    <property type="term" value="F:ATP binding"/>
    <property type="evidence" value="ECO:0007669"/>
    <property type="project" value="UniProtKB-KW"/>
</dbReference>
<evidence type="ECO:0000256" key="4">
    <source>
        <dbReference type="ARBA" id="ARBA00022679"/>
    </source>
</evidence>
<dbReference type="AlphaFoldDB" id="A0A316GBM6"/>
<keyword evidence="5" id="KW-0547">Nucleotide-binding</keyword>
<dbReference type="Pfam" id="PF07568">
    <property type="entry name" value="HisKA_2"/>
    <property type="match status" value="1"/>
</dbReference>
<dbReference type="Gene3D" id="3.30.450.20">
    <property type="entry name" value="PAS domain"/>
    <property type="match status" value="2"/>
</dbReference>
<sequence length="574" mass="62151">MKAGILRFLSRRTLAVRLLALLTLALLPLGLIAVFQTFSVVREARVLSERDILVQTADAANEEVALMQRALGAAQGLAAALATIDPSAPICSDILARFDERSPSILSLYIRPDGSVICASDRQEHNLADSAIIDKFFERPVPTVTVTRKGRVTGQSVMVTLEPIRDPQGGLLGALSISIPHSLADTLLANQINDMELAIVDRTGLILSASTGIENVADFEALGVVPENITIGRLGTAHRVTVAPGREMLIAIVPLLHGDLYAVGRWIEGRAPASMIGAATPAFPVLMWLAGLFVAFFAMDRLVLRHLKVLRGRMARYSPERPQNGHAILDNAPPEVAEIADSYNGMIDRIAANHAALAANVREKEVLLKEIHHRVKNNLQLIASILNMQIRSIESPQARSVLRRVQDRVMSLALIHKSLYADTQVDVVRADPLIDEIIRSIVSGIPSTPLCEVDVSLGPVELDPDQAVPLSLLVTEAVTNAAKYAGDGREGNCFIRIEMHEPDPRHVSLTISNSRGVRQPTAGDAETGLGSRLIYAFVSQLGGEIHISEGENEYVIQVEFPKLEPATPLHQAAE</sequence>
<evidence type="ECO:0000256" key="8">
    <source>
        <dbReference type="SAM" id="Phobius"/>
    </source>
</evidence>
<evidence type="ECO:0000256" key="3">
    <source>
        <dbReference type="ARBA" id="ARBA00022553"/>
    </source>
</evidence>
<keyword evidence="7" id="KW-0067">ATP-binding</keyword>
<keyword evidence="8" id="KW-1133">Transmembrane helix</keyword>
<proteinExistence type="predicted"/>
<keyword evidence="8" id="KW-0812">Transmembrane</keyword>
<dbReference type="SUPFAM" id="SSF55874">
    <property type="entry name" value="ATPase domain of HSP90 chaperone/DNA topoisomerase II/histidine kinase"/>
    <property type="match status" value="1"/>
</dbReference>
<evidence type="ECO:0000256" key="6">
    <source>
        <dbReference type="ARBA" id="ARBA00022777"/>
    </source>
</evidence>
<dbReference type="CDD" id="cd18773">
    <property type="entry name" value="PDC1_HK_sensor"/>
    <property type="match status" value="1"/>
</dbReference>
<gene>
    <name evidence="10" type="ORF">C8D95_103298</name>
</gene>
<keyword evidence="11" id="KW-1185">Reference proteome</keyword>
<accession>A0A316GBM6</accession>
<reference evidence="10 11" key="1">
    <citation type="submission" date="2018-05" db="EMBL/GenBank/DDBJ databases">
        <title>Genomic Encyclopedia of Type Strains, Phase IV (KMG-IV): sequencing the most valuable type-strain genomes for metagenomic binning, comparative biology and taxonomic classification.</title>
        <authorList>
            <person name="Goeker M."/>
        </authorList>
    </citation>
    <scope>NUCLEOTIDE SEQUENCE [LARGE SCALE GENOMIC DNA]</scope>
    <source>
        <strain evidence="10 11">DSM 103371</strain>
    </source>
</reference>
<dbReference type="EC" id="2.7.13.3" evidence="2"/>
<dbReference type="InterPro" id="IPR011495">
    <property type="entry name" value="Sig_transdc_His_kin_sub2_dim/P"/>
</dbReference>
<organism evidence="10 11">
    <name type="scientific">Silicimonas algicola</name>
    <dbReference type="NCBI Taxonomy" id="1826607"/>
    <lineage>
        <taxon>Bacteria</taxon>
        <taxon>Pseudomonadati</taxon>
        <taxon>Pseudomonadota</taxon>
        <taxon>Alphaproteobacteria</taxon>
        <taxon>Rhodobacterales</taxon>
        <taxon>Paracoccaceae</taxon>
    </lineage>
</organism>
<evidence type="ECO:0000256" key="5">
    <source>
        <dbReference type="ARBA" id="ARBA00022741"/>
    </source>
</evidence>
<keyword evidence="8" id="KW-0472">Membrane</keyword>
<evidence type="ECO:0000256" key="2">
    <source>
        <dbReference type="ARBA" id="ARBA00012438"/>
    </source>
</evidence>
<evidence type="ECO:0000259" key="9">
    <source>
        <dbReference type="Pfam" id="PF07568"/>
    </source>
</evidence>
<feature type="domain" description="Signal transduction histidine kinase subgroup 2 dimerisation and phosphoacceptor" evidence="9">
    <location>
        <begin position="370"/>
        <end position="443"/>
    </location>
</feature>
<name>A0A316GBM6_9RHOB</name>
<dbReference type="InterPro" id="IPR036890">
    <property type="entry name" value="HATPase_C_sf"/>
</dbReference>
<evidence type="ECO:0000256" key="7">
    <source>
        <dbReference type="ARBA" id="ARBA00022840"/>
    </source>
</evidence>
<dbReference type="KEGG" id="salo:EF888_09695"/>
<keyword evidence="3" id="KW-0597">Phosphoprotein</keyword>
<comment type="caution">
    <text evidence="10">The sequence shown here is derived from an EMBL/GenBank/DDBJ whole genome shotgun (WGS) entry which is preliminary data.</text>
</comment>
<comment type="catalytic activity">
    <reaction evidence="1">
        <text>ATP + protein L-histidine = ADP + protein N-phospho-L-histidine.</text>
        <dbReference type="EC" id="2.7.13.3"/>
    </reaction>
</comment>
<dbReference type="Proteomes" id="UP000245390">
    <property type="component" value="Unassembled WGS sequence"/>
</dbReference>
<dbReference type="Gene3D" id="3.30.565.10">
    <property type="entry name" value="Histidine kinase-like ATPase, C-terminal domain"/>
    <property type="match status" value="1"/>
</dbReference>
<dbReference type="PANTHER" id="PTHR41523">
    <property type="entry name" value="TWO-COMPONENT SYSTEM SENSOR PROTEIN"/>
    <property type="match status" value="1"/>
</dbReference>
<feature type="transmembrane region" description="Helical" evidence="8">
    <location>
        <begin position="285"/>
        <end position="304"/>
    </location>
</feature>
<evidence type="ECO:0000313" key="11">
    <source>
        <dbReference type="Proteomes" id="UP000245390"/>
    </source>
</evidence>